<reference evidence="2 3" key="1">
    <citation type="submission" date="2018-10" db="EMBL/GenBank/DDBJ databases">
        <title>Draft genome sequence of Bacillus salarius IM0101, isolated from a hypersaline soil in Inner Mongolia, China.</title>
        <authorList>
            <person name="Yamprayoonswat W."/>
            <person name="Boonvisut S."/>
            <person name="Jumpathong W."/>
            <person name="Sittihan S."/>
            <person name="Ruangsuj P."/>
            <person name="Wanthongcharoen S."/>
            <person name="Thongpramul N."/>
            <person name="Pimmason S."/>
            <person name="Yu B."/>
            <person name="Yasawong M."/>
        </authorList>
    </citation>
    <scope>NUCLEOTIDE SEQUENCE [LARGE SCALE GENOMIC DNA]</scope>
    <source>
        <strain evidence="2 3">IM0101</strain>
    </source>
</reference>
<accession>A0A3R9PAV9</accession>
<dbReference type="RefSeq" id="WP_125555058.1">
    <property type="nucleotide sequence ID" value="NZ_RBVX01000004.1"/>
</dbReference>
<keyword evidence="1" id="KW-0812">Transmembrane</keyword>
<dbReference type="EMBL" id="RBVX01000004">
    <property type="protein sequence ID" value="RSL34234.1"/>
    <property type="molecule type" value="Genomic_DNA"/>
</dbReference>
<organism evidence="2 3">
    <name type="scientific">Salibacterium salarium</name>
    <dbReference type="NCBI Taxonomy" id="284579"/>
    <lineage>
        <taxon>Bacteria</taxon>
        <taxon>Bacillati</taxon>
        <taxon>Bacillota</taxon>
        <taxon>Bacilli</taxon>
        <taxon>Bacillales</taxon>
        <taxon>Bacillaceae</taxon>
    </lineage>
</organism>
<dbReference type="Proteomes" id="UP000275076">
    <property type="component" value="Unassembled WGS sequence"/>
</dbReference>
<name>A0A3R9PAV9_9BACI</name>
<comment type="caution">
    <text evidence="2">The sequence shown here is derived from an EMBL/GenBank/DDBJ whole genome shotgun (WGS) entry which is preliminary data.</text>
</comment>
<dbReference type="AlphaFoldDB" id="A0A3R9PAV9"/>
<protein>
    <submittedName>
        <fullName evidence="2">Uncharacterized protein</fullName>
    </submittedName>
</protein>
<keyword evidence="1" id="KW-0472">Membrane</keyword>
<proteinExistence type="predicted"/>
<keyword evidence="3" id="KW-1185">Reference proteome</keyword>
<evidence type="ECO:0000256" key="1">
    <source>
        <dbReference type="SAM" id="Phobius"/>
    </source>
</evidence>
<evidence type="ECO:0000313" key="3">
    <source>
        <dbReference type="Proteomes" id="UP000275076"/>
    </source>
</evidence>
<gene>
    <name evidence="2" type="ORF">D7Z54_06660</name>
</gene>
<evidence type="ECO:0000313" key="2">
    <source>
        <dbReference type="EMBL" id="RSL34234.1"/>
    </source>
</evidence>
<feature type="transmembrane region" description="Helical" evidence="1">
    <location>
        <begin position="36"/>
        <end position="54"/>
    </location>
</feature>
<keyword evidence="1" id="KW-1133">Transmembrane helix</keyword>
<sequence length="61" mass="6873">MSDEQEKQILHELKKMNAKLDEMSNKNQGLSTPVKIIALFIGFTVLGPLCAYLFEAVSELF</sequence>
<dbReference type="OrthoDB" id="2667227at2"/>